<name>A0A2P4UJV5_9ACTN</name>
<evidence type="ECO:0000313" key="1">
    <source>
        <dbReference type="EMBL" id="POM25330.1"/>
    </source>
</evidence>
<dbReference type="EMBL" id="MTBP01000002">
    <property type="protein sequence ID" value="POM25330.1"/>
    <property type="molecule type" value="Genomic_DNA"/>
</dbReference>
<dbReference type="SUPFAM" id="SSF57997">
    <property type="entry name" value="Tropomyosin"/>
    <property type="match status" value="1"/>
</dbReference>
<dbReference type="RefSeq" id="WP_205648160.1">
    <property type="nucleotide sequence ID" value="NZ_MTBP01000002.1"/>
</dbReference>
<gene>
    <name evidence="1" type="primary">smc_5</name>
    <name evidence="1" type="ORF">BTM25_39740</name>
</gene>
<protein>
    <submittedName>
        <fullName evidence="1">Chromosome partition protein Smc</fullName>
    </submittedName>
</protein>
<reference evidence="1 2" key="1">
    <citation type="journal article" date="2017" name="Chemistry">
        <title>Isolation, Biosynthesis and Chemical Modifications of Rubterolones A-F: Rare Tropolone Alkaloids from Actinomadura sp. 5-2.</title>
        <authorList>
            <person name="Guo H."/>
            <person name="Benndorf R."/>
            <person name="Leichnitz D."/>
            <person name="Klassen J.L."/>
            <person name="Vollmers J."/>
            <person name="Gorls H."/>
            <person name="Steinacker M."/>
            <person name="Weigel C."/>
            <person name="Dahse H.M."/>
            <person name="Kaster A.K."/>
            <person name="de Beer Z.W."/>
            <person name="Poulsen M."/>
            <person name="Beemelmanns C."/>
        </authorList>
    </citation>
    <scope>NUCLEOTIDE SEQUENCE [LARGE SCALE GENOMIC DNA]</scope>
    <source>
        <strain evidence="1 2">5-2</strain>
    </source>
</reference>
<dbReference type="Gene3D" id="1.10.287.1490">
    <property type="match status" value="1"/>
</dbReference>
<evidence type="ECO:0000313" key="2">
    <source>
        <dbReference type="Proteomes" id="UP000242367"/>
    </source>
</evidence>
<proteinExistence type="predicted"/>
<keyword evidence="2" id="KW-1185">Reference proteome</keyword>
<accession>A0A2P4UJV5</accession>
<dbReference type="Proteomes" id="UP000242367">
    <property type="component" value="Unassembled WGS sequence"/>
</dbReference>
<comment type="caution">
    <text evidence="1">The sequence shown here is derived from an EMBL/GenBank/DDBJ whole genome shotgun (WGS) entry which is preliminary data.</text>
</comment>
<sequence length="226" mass="24903">METDHAVPRTAGQPVTDRMRELLARTARDQVYEQRSHGQVLDEFRQRLEGMEWLLREVRDRELAALAAQIEDGIGRVDEAAQRVTDLARRLDRLQGGMEASSVRFNRLDKALAEQGHRNDRLEHAVGEVSARVDRSLGDLAGRVEKGLDAVAGRMEGVAGRLDGLDGRLAGLTGRLDGVDGRFTGLEATVRTAGDHAEVVQRLAALEEMMITLAEALLRPRHDGGE</sequence>
<organism evidence="1 2">
    <name type="scientific">Actinomadura rubteroloni</name>
    <dbReference type="NCBI Taxonomy" id="1926885"/>
    <lineage>
        <taxon>Bacteria</taxon>
        <taxon>Bacillati</taxon>
        <taxon>Actinomycetota</taxon>
        <taxon>Actinomycetes</taxon>
        <taxon>Streptosporangiales</taxon>
        <taxon>Thermomonosporaceae</taxon>
        <taxon>Actinomadura</taxon>
    </lineage>
</organism>
<dbReference type="AlphaFoldDB" id="A0A2P4UJV5"/>